<dbReference type="Pfam" id="PF18962">
    <property type="entry name" value="Por_Secre_tail"/>
    <property type="match status" value="1"/>
</dbReference>
<proteinExistence type="predicted"/>
<protein>
    <recommendedName>
        <fullName evidence="1">Secretion system C-terminal sorting domain-containing protein</fullName>
    </recommendedName>
</protein>
<dbReference type="EMBL" id="MEUM01000105">
    <property type="protein sequence ID" value="OGC41491.1"/>
    <property type="molecule type" value="Genomic_DNA"/>
</dbReference>
<dbReference type="Gene3D" id="2.130.10.10">
    <property type="entry name" value="YVTN repeat-like/Quinoprotein amine dehydrogenase"/>
    <property type="match status" value="1"/>
</dbReference>
<organism evidence="2 3">
    <name type="scientific">candidate division WOR-3 bacterium RBG_13_43_14</name>
    <dbReference type="NCBI Taxonomy" id="1802590"/>
    <lineage>
        <taxon>Bacteria</taxon>
        <taxon>Bacteria division WOR-3</taxon>
    </lineage>
</organism>
<dbReference type="NCBIfam" id="TIGR04183">
    <property type="entry name" value="Por_Secre_tail"/>
    <property type="match status" value="1"/>
</dbReference>
<name>A0A1F4U9A1_UNCW3</name>
<dbReference type="InterPro" id="IPR026444">
    <property type="entry name" value="Secre_tail"/>
</dbReference>
<dbReference type="InterPro" id="IPR015943">
    <property type="entry name" value="WD40/YVTN_repeat-like_dom_sf"/>
</dbReference>
<dbReference type="SUPFAM" id="SSF63825">
    <property type="entry name" value="YWTD domain"/>
    <property type="match status" value="1"/>
</dbReference>
<dbReference type="Gene3D" id="2.60.40.4070">
    <property type="match status" value="1"/>
</dbReference>
<dbReference type="Proteomes" id="UP000177025">
    <property type="component" value="Unassembled WGS sequence"/>
</dbReference>
<gene>
    <name evidence="2" type="ORF">A2Y85_07575</name>
</gene>
<feature type="domain" description="Secretion system C-terminal sorting" evidence="1">
    <location>
        <begin position="245"/>
        <end position="325"/>
    </location>
</feature>
<evidence type="ECO:0000313" key="2">
    <source>
        <dbReference type="EMBL" id="OGC41491.1"/>
    </source>
</evidence>
<dbReference type="AlphaFoldDB" id="A0A1F4U9A1"/>
<evidence type="ECO:0000313" key="3">
    <source>
        <dbReference type="Proteomes" id="UP000177025"/>
    </source>
</evidence>
<evidence type="ECO:0000259" key="1">
    <source>
        <dbReference type="Pfam" id="PF18962"/>
    </source>
</evidence>
<reference evidence="2 3" key="1">
    <citation type="journal article" date="2016" name="Nat. Commun.">
        <title>Thousands of microbial genomes shed light on interconnected biogeochemical processes in an aquifer system.</title>
        <authorList>
            <person name="Anantharaman K."/>
            <person name="Brown C.T."/>
            <person name="Hug L.A."/>
            <person name="Sharon I."/>
            <person name="Castelle C.J."/>
            <person name="Probst A.J."/>
            <person name="Thomas B.C."/>
            <person name="Singh A."/>
            <person name="Wilkins M.J."/>
            <person name="Karaoz U."/>
            <person name="Brodie E.L."/>
            <person name="Williams K.H."/>
            <person name="Hubbard S.S."/>
            <person name="Banfield J.F."/>
        </authorList>
    </citation>
    <scope>NUCLEOTIDE SEQUENCE [LARGE SCALE GENOMIC DNA]</scope>
</reference>
<sequence>MYGLAYDRVGNRIYVLDAYSRAIGVYSSDSMVTSFGSISAPDTNCTDISYSSYDDKLWVTSYYLKQIWKITKTGTINRQFANPANDYPVGITYNNYRLWCADRRTALGAVQYIYYADTFGTGVQYNSPVQGYYNNRCLAYDTDYNRIVQVHTWFNSGGTALDSAGVIEYQGIPPVVTGNRFKVAAGWNIRGIEYDPRDGNYWITIPQGASTTNMIVKVRGFHTPTVGIDENDNQAINSINLVAQPNPATDRVMLSFTLNRDDNILVSIYDAIGRSIRTLYRSSDRSGKKNIEWNLKDDQGSRVADGIYFVMVKAGSDQSTHKIIVTR</sequence>
<accession>A0A1F4U9A1</accession>
<comment type="caution">
    <text evidence="2">The sequence shown here is derived from an EMBL/GenBank/DDBJ whole genome shotgun (WGS) entry which is preliminary data.</text>
</comment>